<feature type="compositionally biased region" description="Basic residues" evidence="6">
    <location>
        <begin position="418"/>
        <end position="428"/>
    </location>
</feature>
<evidence type="ECO:0000256" key="1">
    <source>
        <dbReference type="ARBA" id="ARBA00004651"/>
    </source>
</evidence>
<accession>A0ABU2QVZ8</accession>
<comment type="caution">
    <text evidence="8">The sequence shown here is derived from an EMBL/GenBank/DDBJ whole genome shotgun (WGS) entry which is preliminary data.</text>
</comment>
<dbReference type="EMBL" id="JAVRET010000009">
    <property type="protein sequence ID" value="MDT0408632.1"/>
    <property type="molecule type" value="Genomic_DNA"/>
</dbReference>
<name>A0ABU2QVZ8_9ACTN</name>
<keyword evidence="2" id="KW-1003">Cell membrane</keyword>
<evidence type="ECO:0000256" key="4">
    <source>
        <dbReference type="ARBA" id="ARBA00022989"/>
    </source>
</evidence>
<dbReference type="RefSeq" id="WP_010278409.1">
    <property type="nucleotide sequence ID" value="NZ_JAVRET010000009.1"/>
</dbReference>
<gene>
    <name evidence="8" type="ORF">RM698_06140</name>
</gene>
<feature type="region of interest" description="Disordered" evidence="6">
    <location>
        <begin position="408"/>
        <end position="451"/>
    </location>
</feature>
<keyword evidence="4 7" id="KW-1133">Transmembrane helix</keyword>
<evidence type="ECO:0000256" key="7">
    <source>
        <dbReference type="SAM" id="Phobius"/>
    </source>
</evidence>
<dbReference type="Pfam" id="PF06081">
    <property type="entry name" value="ArAE_1"/>
    <property type="match status" value="1"/>
</dbReference>
<evidence type="ECO:0000256" key="6">
    <source>
        <dbReference type="SAM" id="MobiDB-lite"/>
    </source>
</evidence>
<feature type="transmembrane region" description="Helical" evidence="7">
    <location>
        <begin position="95"/>
        <end position="117"/>
    </location>
</feature>
<evidence type="ECO:0000313" key="8">
    <source>
        <dbReference type="EMBL" id="MDT0408632.1"/>
    </source>
</evidence>
<evidence type="ECO:0000256" key="5">
    <source>
        <dbReference type="ARBA" id="ARBA00023136"/>
    </source>
</evidence>
<sequence length="451" mass="49341">MLDQQRAKLRGELGASWRRLRGEGSAPERVAHLWGRARREATVVRSVRAAGAATLAYVVAQHVSDTPAPLTAPLTALLTVQVTLYATLTTGVRRVNAVIAGVLVAIGFSALVGLTWWSLGLLILAALVVGHLVRVSEFVPEVAISAMLVLGVSRVTDTAWDRVLETVIGAAVGLLVNVVLAPPVWTGTAGDALEDLARRMRRLLLRIGEELSSSDPVRETRATLQEARDLDRDIAEVDAALRQAEESLRFNPRVREGLLNRVVLRTGLDTLEICTVVLRVLARTFTDLARVRESEDTAALFEPQAARAVESLLAQVADAIVSFSVLVTHPVSESAEAAEDRLAAELHAARRERARVGTLLRESARTEDGHWYLYGALLTEVDRILAELALEQRSQRLLDELDRNAREQRERHPLLTRARTRLVPRRPGSRLPGQRSGTARGRKARAGQDGT</sequence>
<keyword evidence="3 7" id="KW-0812">Transmembrane</keyword>
<evidence type="ECO:0000256" key="3">
    <source>
        <dbReference type="ARBA" id="ARBA00022692"/>
    </source>
</evidence>
<organism evidence="8 9">
    <name type="scientific">Streptomyces evansiae</name>
    <dbReference type="NCBI Taxonomy" id="3075535"/>
    <lineage>
        <taxon>Bacteria</taxon>
        <taxon>Bacillati</taxon>
        <taxon>Actinomycetota</taxon>
        <taxon>Actinomycetes</taxon>
        <taxon>Kitasatosporales</taxon>
        <taxon>Streptomycetaceae</taxon>
        <taxon>Streptomyces</taxon>
    </lineage>
</organism>
<reference evidence="9" key="1">
    <citation type="submission" date="2023-07" db="EMBL/GenBank/DDBJ databases">
        <title>30 novel species of actinomycetes from the DSMZ collection.</title>
        <authorList>
            <person name="Nouioui I."/>
        </authorList>
    </citation>
    <scope>NUCLEOTIDE SEQUENCE [LARGE SCALE GENOMIC DNA]</scope>
    <source>
        <strain evidence="9">DSM 41979</strain>
    </source>
</reference>
<proteinExistence type="predicted"/>
<keyword evidence="5 7" id="KW-0472">Membrane</keyword>
<evidence type="ECO:0000256" key="2">
    <source>
        <dbReference type="ARBA" id="ARBA00022475"/>
    </source>
</evidence>
<comment type="subcellular location">
    <subcellularLocation>
        <location evidence="1">Cell membrane</location>
        <topology evidence="1">Multi-pass membrane protein</topology>
    </subcellularLocation>
</comment>
<dbReference type="Proteomes" id="UP001183610">
    <property type="component" value="Unassembled WGS sequence"/>
</dbReference>
<evidence type="ECO:0000313" key="9">
    <source>
        <dbReference type="Proteomes" id="UP001183610"/>
    </source>
</evidence>
<protein>
    <submittedName>
        <fullName evidence="8">Aromatic acid exporter family protein</fullName>
    </submittedName>
</protein>
<keyword evidence="9" id="KW-1185">Reference proteome</keyword>
<dbReference type="InterPro" id="IPR010343">
    <property type="entry name" value="ArAE_1"/>
</dbReference>